<dbReference type="Proteomes" id="UP000297900">
    <property type="component" value="Unassembled WGS sequence"/>
</dbReference>
<dbReference type="PANTHER" id="PTHR40070:SF1">
    <property type="entry name" value="UPF0478 PROTEIN YTXG"/>
    <property type="match status" value="1"/>
</dbReference>
<accession>A0A4Y8LVI9</accession>
<reference evidence="3 4" key="1">
    <citation type="submission" date="2019-03" db="EMBL/GenBank/DDBJ databases">
        <title>Cohnella endophytica sp. nov., a novel endophytic bacterium isolated from bark of Sonneratia apetala.</title>
        <authorList>
            <person name="Tuo L."/>
        </authorList>
    </citation>
    <scope>NUCLEOTIDE SEQUENCE [LARGE SCALE GENOMIC DNA]</scope>
    <source>
        <strain evidence="3 4">CCTCC AB 208254</strain>
    </source>
</reference>
<evidence type="ECO:0000313" key="4">
    <source>
        <dbReference type="Proteomes" id="UP000297900"/>
    </source>
</evidence>
<evidence type="ECO:0000256" key="2">
    <source>
        <dbReference type="SAM" id="Phobius"/>
    </source>
</evidence>
<keyword evidence="2" id="KW-1133">Transmembrane helix</keyword>
<dbReference type="Pfam" id="PF06103">
    <property type="entry name" value="DUF948"/>
    <property type="match status" value="1"/>
</dbReference>
<sequence length="187" mass="20521">MFSWNCFTVLMPWVTKGYNDTLEVGGLHLENNDVMTWSIAIAMVAFVVLCGFLISLLKTAQRSLVTAQSAMQEVKETVEGLQGEVKKLAESVNAVTDDIRGKLQSTDPLFDAVQDVGILLSEVTGTAREAANSFTHSIRKQAASIEGKNIAPSWLQWAALGSRVVMGMQKGWKQQREQSHSYEKGGI</sequence>
<comment type="caution">
    <text evidence="3">The sequence shown here is derived from an EMBL/GenBank/DDBJ whole genome shotgun (WGS) entry which is preliminary data.</text>
</comment>
<organism evidence="3 4">
    <name type="scientific">Cohnella luojiensis</name>
    <dbReference type="NCBI Taxonomy" id="652876"/>
    <lineage>
        <taxon>Bacteria</taxon>
        <taxon>Bacillati</taxon>
        <taxon>Bacillota</taxon>
        <taxon>Bacilli</taxon>
        <taxon>Bacillales</taxon>
        <taxon>Paenibacillaceae</taxon>
        <taxon>Cohnella</taxon>
    </lineage>
</organism>
<dbReference type="EMBL" id="SOMN01000017">
    <property type="protein sequence ID" value="TFE25788.1"/>
    <property type="molecule type" value="Genomic_DNA"/>
</dbReference>
<gene>
    <name evidence="3" type="ORF">E2980_12790</name>
</gene>
<name>A0A4Y8LVI9_9BACL</name>
<keyword evidence="4" id="KW-1185">Reference proteome</keyword>
<dbReference type="InterPro" id="IPR009293">
    <property type="entry name" value="UPF0478"/>
</dbReference>
<evidence type="ECO:0000313" key="3">
    <source>
        <dbReference type="EMBL" id="TFE25788.1"/>
    </source>
</evidence>
<keyword evidence="2" id="KW-0472">Membrane</keyword>
<protein>
    <submittedName>
        <fullName evidence="3">DUF948 domain-containing protein</fullName>
    </submittedName>
</protein>
<dbReference type="AlphaFoldDB" id="A0A4Y8LVI9"/>
<proteinExistence type="predicted"/>
<feature type="coiled-coil region" evidence="1">
    <location>
        <begin position="57"/>
        <end position="91"/>
    </location>
</feature>
<keyword evidence="1" id="KW-0175">Coiled coil</keyword>
<dbReference type="PANTHER" id="PTHR40070">
    <property type="entry name" value="UPF0478 PROTEIN YTXG"/>
    <property type="match status" value="1"/>
</dbReference>
<keyword evidence="2" id="KW-0812">Transmembrane</keyword>
<evidence type="ECO:0000256" key="1">
    <source>
        <dbReference type="SAM" id="Coils"/>
    </source>
</evidence>
<feature type="transmembrane region" description="Helical" evidence="2">
    <location>
        <begin position="34"/>
        <end position="57"/>
    </location>
</feature>